<proteinExistence type="predicted"/>
<dbReference type="AlphaFoldDB" id="A0AAV1ZF08"/>
<keyword evidence="2" id="KW-1185">Reference proteome</keyword>
<evidence type="ECO:0000313" key="2">
    <source>
        <dbReference type="Proteomes" id="UP001497382"/>
    </source>
</evidence>
<accession>A0AAV1ZF08</accession>
<comment type="caution">
    <text evidence="1">The sequence shown here is derived from an EMBL/GenBank/DDBJ whole genome shotgun (WGS) entry which is preliminary data.</text>
</comment>
<name>A0AAV1ZF08_9ARAC</name>
<gene>
    <name evidence="1" type="ORF">LARSCL_LOCUS5213</name>
</gene>
<organism evidence="1 2">
    <name type="scientific">Larinioides sclopetarius</name>
    <dbReference type="NCBI Taxonomy" id="280406"/>
    <lineage>
        <taxon>Eukaryota</taxon>
        <taxon>Metazoa</taxon>
        <taxon>Ecdysozoa</taxon>
        <taxon>Arthropoda</taxon>
        <taxon>Chelicerata</taxon>
        <taxon>Arachnida</taxon>
        <taxon>Araneae</taxon>
        <taxon>Araneomorphae</taxon>
        <taxon>Entelegynae</taxon>
        <taxon>Araneoidea</taxon>
        <taxon>Araneidae</taxon>
        <taxon>Larinioides</taxon>
    </lineage>
</organism>
<feature type="non-terminal residue" evidence="1">
    <location>
        <position position="1"/>
    </location>
</feature>
<dbReference type="EMBL" id="CAXIEN010000047">
    <property type="protein sequence ID" value="CAL1270291.1"/>
    <property type="molecule type" value="Genomic_DNA"/>
</dbReference>
<reference evidence="1 2" key="1">
    <citation type="submission" date="2024-04" db="EMBL/GenBank/DDBJ databases">
        <authorList>
            <person name="Rising A."/>
            <person name="Reimegard J."/>
            <person name="Sonavane S."/>
            <person name="Akerstrom W."/>
            <person name="Nylinder S."/>
            <person name="Hedman E."/>
            <person name="Kallberg Y."/>
        </authorList>
    </citation>
    <scope>NUCLEOTIDE SEQUENCE [LARGE SCALE GENOMIC DNA]</scope>
</reference>
<evidence type="ECO:0000313" key="1">
    <source>
        <dbReference type="EMBL" id="CAL1270291.1"/>
    </source>
</evidence>
<dbReference type="Proteomes" id="UP001497382">
    <property type="component" value="Unassembled WGS sequence"/>
</dbReference>
<protein>
    <submittedName>
        <fullName evidence="1">Uncharacterized protein</fullName>
    </submittedName>
</protein>
<sequence length="67" mass="7635">ELHGSTLYSVLTKRTPTHVTWFAREHVIVLIQCLSDDSAFIQISSFCRVVKIIGKKSYAIEYGSNYL</sequence>